<gene>
    <name evidence="3" type="ORF">EAH73_20435</name>
</gene>
<feature type="compositionally biased region" description="Acidic residues" evidence="1">
    <location>
        <begin position="92"/>
        <end position="107"/>
    </location>
</feature>
<dbReference type="Proteomes" id="UP000317646">
    <property type="component" value="Unassembled WGS sequence"/>
</dbReference>
<evidence type="ECO:0000256" key="2">
    <source>
        <dbReference type="SAM" id="Phobius"/>
    </source>
</evidence>
<dbReference type="OrthoDB" id="825790at2"/>
<feature type="region of interest" description="Disordered" evidence="1">
    <location>
        <begin position="69"/>
        <end position="107"/>
    </location>
</feature>
<organism evidence="3 4">
    <name type="scientific">Hymenobacter nivis</name>
    <dbReference type="NCBI Taxonomy" id="1850093"/>
    <lineage>
        <taxon>Bacteria</taxon>
        <taxon>Pseudomonadati</taxon>
        <taxon>Bacteroidota</taxon>
        <taxon>Cytophagia</taxon>
        <taxon>Cytophagales</taxon>
        <taxon>Hymenobacteraceae</taxon>
        <taxon>Hymenobacter</taxon>
    </lineage>
</organism>
<evidence type="ECO:0000256" key="1">
    <source>
        <dbReference type="SAM" id="MobiDB-lite"/>
    </source>
</evidence>
<sequence length="246" mass="26428">MFKAISWGQFTGVLFLGLILYYAYVGLTYYRAELLGLAKGRGKAADDAPAPVRPLSSLIGRGPLIAKPALTPPATPPEVPAPTVPTTKSSEEVGEGLDEELEANEEEEDLMVDEEDQELGDLPALDLPTADGSGNFIDGNSIESISFDAKAINFTQQNGTNSFQDTEIGVEPALEEYDPSQTIGVAQLGNYFERAAEGQLTQDDIVEQAPVLQNTNLLMAFYQASNKSAQRTTAHLYAGIEEPALD</sequence>
<keyword evidence="4" id="KW-1185">Reference proteome</keyword>
<keyword evidence="2" id="KW-0812">Transmembrane</keyword>
<evidence type="ECO:0000313" key="3">
    <source>
        <dbReference type="EMBL" id="TPG60936.1"/>
    </source>
</evidence>
<feature type="transmembrane region" description="Helical" evidence="2">
    <location>
        <begin position="6"/>
        <end position="30"/>
    </location>
</feature>
<proteinExistence type="predicted"/>
<reference evidence="3 4" key="1">
    <citation type="journal article" date="2019" name="Environ. Microbiol.">
        <title>Species interactions and distinct microbial communities in high Arctic permafrost affected cryosols are associated with the CH4 and CO2 gas fluxes.</title>
        <authorList>
            <person name="Altshuler I."/>
            <person name="Hamel J."/>
            <person name="Turney S."/>
            <person name="Magnuson E."/>
            <person name="Levesque R."/>
            <person name="Greer C."/>
            <person name="Whyte L.G."/>
        </authorList>
    </citation>
    <scope>NUCLEOTIDE SEQUENCE [LARGE SCALE GENOMIC DNA]</scope>
    <source>
        <strain evidence="3 4">S9.2P</strain>
    </source>
</reference>
<keyword evidence="2" id="KW-0472">Membrane</keyword>
<dbReference type="RefSeq" id="WP_140469312.1">
    <property type="nucleotide sequence ID" value="NZ_RCYZ01000011.1"/>
</dbReference>
<evidence type="ECO:0000313" key="4">
    <source>
        <dbReference type="Proteomes" id="UP000317646"/>
    </source>
</evidence>
<dbReference type="EMBL" id="RCYZ01000011">
    <property type="protein sequence ID" value="TPG60936.1"/>
    <property type="molecule type" value="Genomic_DNA"/>
</dbReference>
<accession>A0A502GJ02</accession>
<protein>
    <submittedName>
        <fullName evidence="3">Uncharacterized protein</fullName>
    </submittedName>
</protein>
<name>A0A502GJ02_9BACT</name>
<feature type="compositionally biased region" description="Pro residues" evidence="1">
    <location>
        <begin position="70"/>
        <end position="83"/>
    </location>
</feature>
<dbReference type="AlphaFoldDB" id="A0A502GJ02"/>
<comment type="caution">
    <text evidence="3">The sequence shown here is derived from an EMBL/GenBank/DDBJ whole genome shotgun (WGS) entry which is preliminary data.</text>
</comment>
<keyword evidence="2" id="KW-1133">Transmembrane helix</keyword>